<reference evidence="2" key="1">
    <citation type="submission" date="2016-05" db="EMBL/GenBank/DDBJ databases">
        <title>Paenibacillus oryzae. sp. nov., isolated from the rice root.</title>
        <authorList>
            <person name="Zhang J."/>
            <person name="Zhang X."/>
        </authorList>
    </citation>
    <scope>NUCLEOTIDE SEQUENCE [LARGE SCALE GENOMIC DNA]</scope>
    <source>
        <strain evidence="2">KCTC13222</strain>
    </source>
</reference>
<proteinExistence type="predicted"/>
<accession>A0A1C0ZWT3</accession>
<name>A0A1C0ZWT3_9BACL</name>
<protein>
    <recommendedName>
        <fullName evidence="3">ABM domain-containing protein</fullName>
    </recommendedName>
</protein>
<keyword evidence="2" id="KW-1185">Reference proteome</keyword>
<gene>
    <name evidence="1" type="ORF">A8709_32670</name>
</gene>
<sequence>MAFFAQATVPFNYQQFKEMAEKTSGGKLPDGMKMNIISEGENGTTVITAVWETKEKAEAFFKNIPGEQKPKLYQIHEINQI</sequence>
<dbReference type="RefSeq" id="WP_065856992.1">
    <property type="nucleotide sequence ID" value="NZ_LYPC01000027.1"/>
</dbReference>
<dbReference type="AlphaFoldDB" id="A0A1C0ZWT3"/>
<comment type="caution">
    <text evidence="1">The sequence shown here is derived from an EMBL/GenBank/DDBJ whole genome shotgun (WGS) entry which is preliminary data.</text>
</comment>
<dbReference type="EMBL" id="LYPC01000027">
    <property type="protein sequence ID" value="OCT12571.1"/>
    <property type="molecule type" value="Genomic_DNA"/>
</dbReference>
<organism evidence="1 2">
    <name type="scientific">Paenibacillus pectinilyticus</name>
    <dbReference type="NCBI Taxonomy" id="512399"/>
    <lineage>
        <taxon>Bacteria</taxon>
        <taxon>Bacillati</taxon>
        <taxon>Bacillota</taxon>
        <taxon>Bacilli</taxon>
        <taxon>Bacillales</taxon>
        <taxon>Paenibacillaceae</taxon>
        <taxon>Paenibacillus</taxon>
    </lineage>
</organism>
<evidence type="ECO:0008006" key="3">
    <source>
        <dbReference type="Google" id="ProtNLM"/>
    </source>
</evidence>
<evidence type="ECO:0000313" key="1">
    <source>
        <dbReference type="EMBL" id="OCT12571.1"/>
    </source>
</evidence>
<dbReference type="Proteomes" id="UP000093309">
    <property type="component" value="Unassembled WGS sequence"/>
</dbReference>
<evidence type="ECO:0000313" key="2">
    <source>
        <dbReference type="Proteomes" id="UP000093309"/>
    </source>
</evidence>